<feature type="transmembrane region" description="Helical" evidence="5">
    <location>
        <begin position="703"/>
        <end position="728"/>
    </location>
</feature>
<comment type="caution">
    <text evidence="7">The sequence shown here is derived from an EMBL/GenBank/DDBJ whole genome shotgun (WGS) entry which is preliminary data.</text>
</comment>
<feature type="transmembrane region" description="Helical" evidence="5">
    <location>
        <begin position="156"/>
        <end position="178"/>
    </location>
</feature>
<dbReference type="PANTHER" id="PTHR23028">
    <property type="entry name" value="ACETYLTRANSFERASE"/>
    <property type="match status" value="1"/>
</dbReference>
<feature type="transmembrane region" description="Helical" evidence="5">
    <location>
        <begin position="599"/>
        <end position="627"/>
    </location>
</feature>
<evidence type="ECO:0000256" key="1">
    <source>
        <dbReference type="ARBA" id="ARBA00004141"/>
    </source>
</evidence>
<evidence type="ECO:0000256" key="4">
    <source>
        <dbReference type="ARBA" id="ARBA00023136"/>
    </source>
</evidence>
<feature type="transmembrane region" description="Helical" evidence="5">
    <location>
        <begin position="407"/>
        <end position="425"/>
    </location>
</feature>
<sequence>MAEIFNYLLPLYIASETFRANLSFFTLHTLRFVSPNLIIILSETIKLIFACIALHTGNEKTTALRKTLTGRGLKDVIPYAIPAFLYVGNTIIYFSVLPLTSPTMLHGCILAKIPATAIVSHLWVKRQDNVYAWSSLAWFGVGLVVFNIPYDTGISNWAAAPSAGALIAFLSAIANIASDGLIYKMPIWESQVWLSLWGVALAMVSYPFVPLVNGRETATAQTSDNAANVFAVVLPSVATAVVGITVAIILEKKENLVKIMGSAGSLLTIAVGQYVLFPESQPPVVTEWSILGGVVIIISTFLYIFYENQLSGDIRRLGSIPYMPFSSTLTDDDELLASTERVSPSQNTFSYYTDAISFGYLQEPSLDSLKFIALETLRILKPSFLPPWSHGTSQAAKIYSTSYLDGVRGYAAFLVFTYHYIHGWFPGSLNGWDGKANSWLIQLPWIRLAISGNSMVTTFYVVSGFSISYKPLKHIHEGNMTRFMETVSSFMFRRHLRLYLPILGVSFFTMLAAYFDYFAPVKSDSKPPTLPTLSGQFSHWLQQLAVFANPFQPVNLYNPLQEAFVYDPNLWTIPIEFRGSIVVFAALVSLAYAQVAARLILMLFLISYCLYTGFWDLFLFLTGVLFAELHLIHEKKRPNEPHSTPGLLQSPQITMANMGMKVFWVANFLAAIWVMSATQTIALDQTFLSWTPVYYVEKGHGGPFWASLGAVYLIFILDNAPFLQMIFTAPFSRYLGKISYSLYMVHGTILRTFGRYIIWRAQNITGRDTQFKLGLGFALGLSAATVATFWAAELATRLVDEKSVRFAKWAYESIYNYRRQS</sequence>
<feature type="domain" description="Acyltransferase 3" evidence="6">
    <location>
        <begin position="403"/>
        <end position="788"/>
    </location>
</feature>
<evidence type="ECO:0000259" key="6">
    <source>
        <dbReference type="Pfam" id="PF01757"/>
    </source>
</evidence>
<dbReference type="InterPro" id="IPR007271">
    <property type="entry name" value="Nuc_sug_transpt"/>
</dbReference>
<dbReference type="InterPro" id="IPR002656">
    <property type="entry name" value="Acyl_transf_3_dom"/>
</dbReference>
<dbReference type="Pfam" id="PF04142">
    <property type="entry name" value="Nuc_sug_transp"/>
    <property type="match status" value="1"/>
</dbReference>
<reference evidence="7 8" key="1">
    <citation type="submission" date="2020-03" db="EMBL/GenBank/DDBJ databases">
        <title>Draft Genome Sequence of Cudoniella acicularis.</title>
        <authorList>
            <person name="Buettner E."/>
            <person name="Kellner H."/>
        </authorList>
    </citation>
    <scope>NUCLEOTIDE SEQUENCE [LARGE SCALE GENOMIC DNA]</scope>
    <source>
        <strain evidence="7 8">DSM 108380</strain>
    </source>
</reference>
<keyword evidence="3 5" id="KW-1133">Transmembrane helix</keyword>
<dbReference type="OrthoDB" id="408493at2759"/>
<gene>
    <name evidence="7" type="ORF">G7Y89_g14071</name>
</gene>
<dbReference type="GO" id="GO:0016747">
    <property type="term" value="F:acyltransferase activity, transferring groups other than amino-acyl groups"/>
    <property type="evidence" value="ECO:0007669"/>
    <property type="project" value="InterPro"/>
</dbReference>
<dbReference type="PANTHER" id="PTHR23028:SF134">
    <property type="entry name" value="PUTATIVE (AFU_ORTHOLOGUE AFUA_4G08520)-RELATED"/>
    <property type="match status" value="1"/>
</dbReference>
<dbReference type="InterPro" id="IPR050879">
    <property type="entry name" value="Acyltransferase_3"/>
</dbReference>
<accession>A0A8H4VVG5</accession>
<dbReference type="GO" id="GO:0015165">
    <property type="term" value="F:pyrimidine nucleotide-sugar transmembrane transporter activity"/>
    <property type="evidence" value="ECO:0007669"/>
    <property type="project" value="InterPro"/>
</dbReference>
<feature type="transmembrane region" description="Helical" evidence="5">
    <location>
        <begin position="76"/>
        <end position="97"/>
    </location>
</feature>
<feature type="transmembrane region" description="Helical" evidence="5">
    <location>
        <begin position="229"/>
        <end position="250"/>
    </location>
</feature>
<feature type="transmembrane region" description="Helical" evidence="5">
    <location>
        <begin position="662"/>
        <end position="683"/>
    </location>
</feature>
<keyword evidence="8" id="KW-1185">Reference proteome</keyword>
<feature type="transmembrane region" description="Helical" evidence="5">
    <location>
        <begin position="498"/>
        <end position="519"/>
    </location>
</feature>
<comment type="subcellular location">
    <subcellularLocation>
        <location evidence="1">Membrane</location>
        <topology evidence="1">Multi-pass membrane protein</topology>
    </subcellularLocation>
</comment>
<proteinExistence type="predicted"/>
<dbReference type="Proteomes" id="UP000566819">
    <property type="component" value="Unassembled WGS sequence"/>
</dbReference>
<feature type="transmembrane region" description="Helical" evidence="5">
    <location>
        <begin position="130"/>
        <end position="150"/>
    </location>
</feature>
<protein>
    <recommendedName>
        <fullName evidence="6">Acyltransferase 3 domain-containing protein</fullName>
    </recommendedName>
</protein>
<evidence type="ECO:0000256" key="5">
    <source>
        <dbReference type="SAM" id="Phobius"/>
    </source>
</evidence>
<organism evidence="7 8">
    <name type="scientific">Cudoniella acicularis</name>
    <dbReference type="NCBI Taxonomy" id="354080"/>
    <lineage>
        <taxon>Eukaryota</taxon>
        <taxon>Fungi</taxon>
        <taxon>Dikarya</taxon>
        <taxon>Ascomycota</taxon>
        <taxon>Pezizomycotina</taxon>
        <taxon>Leotiomycetes</taxon>
        <taxon>Helotiales</taxon>
        <taxon>Tricladiaceae</taxon>
        <taxon>Cudoniella</taxon>
    </lineage>
</organism>
<keyword evidence="2 5" id="KW-0812">Transmembrane</keyword>
<feature type="transmembrane region" description="Helical" evidence="5">
    <location>
        <begin position="445"/>
        <end position="467"/>
    </location>
</feature>
<feature type="transmembrane region" description="Helical" evidence="5">
    <location>
        <begin position="771"/>
        <end position="792"/>
    </location>
</feature>
<dbReference type="Pfam" id="PF01757">
    <property type="entry name" value="Acyl_transf_3"/>
    <property type="match status" value="1"/>
</dbReference>
<feature type="transmembrane region" description="Helical" evidence="5">
    <location>
        <begin position="190"/>
        <end position="209"/>
    </location>
</feature>
<keyword evidence="4 5" id="KW-0472">Membrane</keyword>
<dbReference type="EMBL" id="JAAMPI010001770">
    <property type="protein sequence ID" value="KAF4624103.1"/>
    <property type="molecule type" value="Genomic_DNA"/>
</dbReference>
<feature type="transmembrane region" description="Helical" evidence="5">
    <location>
        <begin position="288"/>
        <end position="306"/>
    </location>
</feature>
<evidence type="ECO:0000256" key="3">
    <source>
        <dbReference type="ARBA" id="ARBA00022989"/>
    </source>
</evidence>
<feature type="transmembrane region" description="Helical" evidence="5">
    <location>
        <begin position="570"/>
        <end position="593"/>
    </location>
</feature>
<evidence type="ECO:0000256" key="2">
    <source>
        <dbReference type="ARBA" id="ARBA00022692"/>
    </source>
</evidence>
<name>A0A8H4VVG5_9HELO</name>
<dbReference type="AlphaFoldDB" id="A0A8H4VVG5"/>
<evidence type="ECO:0000313" key="7">
    <source>
        <dbReference type="EMBL" id="KAF4624103.1"/>
    </source>
</evidence>
<feature type="transmembrane region" description="Helical" evidence="5">
    <location>
        <begin position="37"/>
        <end position="55"/>
    </location>
</feature>
<dbReference type="GO" id="GO:0000139">
    <property type="term" value="C:Golgi membrane"/>
    <property type="evidence" value="ECO:0007669"/>
    <property type="project" value="InterPro"/>
</dbReference>
<evidence type="ECO:0000313" key="8">
    <source>
        <dbReference type="Proteomes" id="UP000566819"/>
    </source>
</evidence>
<feature type="transmembrane region" description="Helical" evidence="5">
    <location>
        <begin position="740"/>
        <end position="759"/>
    </location>
</feature>